<dbReference type="NCBIfam" id="TIGR03793">
    <property type="entry name" value="leader_NHLP"/>
    <property type="match status" value="1"/>
</dbReference>
<dbReference type="GO" id="GO:0003824">
    <property type="term" value="F:catalytic activity"/>
    <property type="evidence" value="ECO:0007669"/>
    <property type="project" value="InterPro"/>
</dbReference>
<comment type="caution">
    <text evidence="3">The sequence shown here is derived from an EMBL/GenBank/DDBJ whole genome shotgun (WGS) entry which is preliminary data.</text>
</comment>
<evidence type="ECO:0000313" key="3">
    <source>
        <dbReference type="EMBL" id="OGM03672.1"/>
    </source>
</evidence>
<keyword evidence="1" id="KW-0479">Metal-binding</keyword>
<dbReference type="SUPFAM" id="SSF56209">
    <property type="entry name" value="Nitrile hydratase alpha chain"/>
    <property type="match status" value="2"/>
</dbReference>
<gene>
    <name evidence="3" type="ORF">A2008_08420</name>
</gene>
<evidence type="ECO:0000259" key="2">
    <source>
        <dbReference type="Pfam" id="PF02979"/>
    </source>
</evidence>
<dbReference type="STRING" id="1817813.A2008_08420"/>
<proteinExistence type="predicted"/>
<feature type="domain" description="Nitrile hydratase alpha/Thiocyanate hydrolase gamma" evidence="2">
    <location>
        <begin position="22"/>
        <end position="69"/>
    </location>
</feature>
<accession>A0A1F7WLF7</accession>
<organism evidence="3 4">
    <name type="scientific">Candidatus Wallbacteria bacterium GWC2_49_35</name>
    <dbReference type="NCBI Taxonomy" id="1817813"/>
    <lineage>
        <taxon>Bacteria</taxon>
        <taxon>Candidatus Walliibacteriota</taxon>
    </lineage>
</organism>
<dbReference type="Proteomes" id="UP000178735">
    <property type="component" value="Unassembled WGS sequence"/>
</dbReference>
<name>A0A1F7WLF7_9BACT</name>
<evidence type="ECO:0000256" key="1">
    <source>
        <dbReference type="ARBA" id="ARBA00022723"/>
    </source>
</evidence>
<evidence type="ECO:0000313" key="4">
    <source>
        <dbReference type="Proteomes" id="UP000178735"/>
    </source>
</evidence>
<dbReference type="InterPro" id="IPR036648">
    <property type="entry name" value="CN_Hdrase_a/SCN_Hdrase_g_sf"/>
</dbReference>
<sequence length="198" mass="21199">MNDQNKNVNQRAVIGEIIARCWQEENFKKSFKDDPKKVLTESGVLIPEKVEVKVVESTPEITYVVLPRKVTMDFLQNMMKGFINHGISGGLKLPEGGEIRFIQNTAATQHIVIPVKPLEGELSDADLELVAGGKRHHKDILVTNTNVLTGAEVAAEVVVAAAAAGAVVVVEAAYTLTSAATNFEVAAEVVAVVAIVAT</sequence>
<protein>
    <recommendedName>
        <fullName evidence="2">Nitrile hydratase alpha/Thiocyanate hydrolase gamma domain-containing protein</fullName>
    </recommendedName>
</protein>
<dbReference type="GO" id="GO:0046914">
    <property type="term" value="F:transition metal ion binding"/>
    <property type="evidence" value="ECO:0007669"/>
    <property type="project" value="InterPro"/>
</dbReference>
<dbReference type="Gene3D" id="3.90.330.10">
    <property type="entry name" value="Nitrile hydratase alpha /Thiocyanate hydrolase gamma"/>
    <property type="match status" value="1"/>
</dbReference>
<dbReference type="InterPro" id="IPR004232">
    <property type="entry name" value="CN_Hdrtase_a/SCN_Hdrlase_g"/>
</dbReference>
<dbReference type="EMBL" id="MGFH01000158">
    <property type="protein sequence ID" value="OGM03672.1"/>
    <property type="molecule type" value="Genomic_DNA"/>
</dbReference>
<dbReference type="AlphaFoldDB" id="A0A1F7WLF7"/>
<dbReference type="Pfam" id="PF02979">
    <property type="entry name" value="NHase_alpha"/>
    <property type="match status" value="1"/>
</dbReference>
<reference evidence="3 4" key="1">
    <citation type="journal article" date="2016" name="Nat. Commun.">
        <title>Thousands of microbial genomes shed light on interconnected biogeochemical processes in an aquifer system.</title>
        <authorList>
            <person name="Anantharaman K."/>
            <person name="Brown C.T."/>
            <person name="Hug L.A."/>
            <person name="Sharon I."/>
            <person name="Castelle C.J."/>
            <person name="Probst A.J."/>
            <person name="Thomas B.C."/>
            <person name="Singh A."/>
            <person name="Wilkins M.J."/>
            <person name="Karaoz U."/>
            <person name="Brodie E.L."/>
            <person name="Williams K.H."/>
            <person name="Hubbard S.S."/>
            <person name="Banfield J.F."/>
        </authorList>
    </citation>
    <scope>NUCLEOTIDE SEQUENCE [LARGE SCALE GENOMIC DNA]</scope>
</reference>
<dbReference type="InterPro" id="IPR022513">
    <property type="entry name" value="TOMM_pelo"/>
</dbReference>